<comment type="caution">
    <text evidence="2">The sequence shown here is derived from an EMBL/GenBank/DDBJ whole genome shotgun (WGS) entry which is preliminary data.</text>
</comment>
<feature type="compositionally biased region" description="Basic and acidic residues" evidence="1">
    <location>
        <begin position="230"/>
        <end position="239"/>
    </location>
</feature>
<dbReference type="AlphaFoldDB" id="A0AAV3NUG7"/>
<feature type="compositionally biased region" description="Basic residues" evidence="1">
    <location>
        <begin position="272"/>
        <end position="282"/>
    </location>
</feature>
<evidence type="ECO:0000313" key="2">
    <source>
        <dbReference type="EMBL" id="GAA0142980.1"/>
    </source>
</evidence>
<gene>
    <name evidence="2" type="ORF">LIER_03761</name>
</gene>
<organism evidence="2 3">
    <name type="scientific">Lithospermum erythrorhizon</name>
    <name type="common">Purple gromwell</name>
    <name type="synonym">Lithospermum officinale var. erythrorhizon</name>
    <dbReference type="NCBI Taxonomy" id="34254"/>
    <lineage>
        <taxon>Eukaryota</taxon>
        <taxon>Viridiplantae</taxon>
        <taxon>Streptophyta</taxon>
        <taxon>Embryophyta</taxon>
        <taxon>Tracheophyta</taxon>
        <taxon>Spermatophyta</taxon>
        <taxon>Magnoliopsida</taxon>
        <taxon>eudicotyledons</taxon>
        <taxon>Gunneridae</taxon>
        <taxon>Pentapetalae</taxon>
        <taxon>asterids</taxon>
        <taxon>lamiids</taxon>
        <taxon>Boraginales</taxon>
        <taxon>Boraginaceae</taxon>
        <taxon>Boraginoideae</taxon>
        <taxon>Lithospermeae</taxon>
        <taxon>Lithospermum</taxon>
    </lineage>
</organism>
<feature type="region of interest" description="Disordered" evidence="1">
    <location>
        <begin position="202"/>
        <end position="338"/>
    </location>
</feature>
<dbReference type="Proteomes" id="UP001454036">
    <property type="component" value="Unassembled WGS sequence"/>
</dbReference>
<keyword evidence="3" id="KW-1185">Reference proteome</keyword>
<sequence>MAKTRRGLNTLGKATNGKKKGVGTSDDTCMVVEPPVINKGAQKAKSRRSKAQFSTTMEDEPVFNPMPIRIIPPIHVVHDPTMEVTPAIRNNYLPWVDYTNVRELDNPKPSMANMEDDDVGGEKSHDEINVEENVIGEEVAPIVKERVIDSSCAEMSETSDVSKLSITPSVNASEGFYSLRGRYVRATDTITEGMDADIPSVTDTEAETAGNMERPYVGQGVDDTLDDDIHEVIPEEAGPKKKCKKRKHKKSVDAGESSVPKKKLSKEEKASKKARKVKRRARRDVQEATDAEAAEDDVPEEMRQSVPQPDVSDEWLPENEPQGDNADEEAQDSEEEDVAAVIEKWRKAKGKLRINENRTMIGNRRIPKNIAAVPTVNMSLNSEEEQARWRFVVDRRIAAEKMLSKVT</sequence>
<evidence type="ECO:0000313" key="3">
    <source>
        <dbReference type="Proteomes" id="UP001454036"/>
    </source>
</evidence>
<proteinExistence type="predicted"/>
<reference evidence="2 3" key="1">
    <citation type="submission" date="2024-01" db="EMBL/GenBank/DDBJ databases">
        <title>The complete chloroplast genome sequence of Lithospermum erythrorhizon: insights into the phylogenetic relationship among Boraginaceae species and the maternal lineages of purple gromwells.</title>
        <authorList>
            <person name="Okada T."/>
            <person name="Watanabe K."/>
        </authorList>
    </citation>
    <scope>NUCLEOTIDE SEQUENCE [LARGE SCALE GENOMIC DNA]</scope>
</reference>
<feature type="compositionally biased region" description="Acidic residues" evidence="1">
    <location>
        <begin position="287"/>
        <end position="299"/>
    </location>
</feature>
<feature type="region of interest" description="Disordered" evidence="1">
    <location>
        <begin position="1"/>
        <end position="26"/>
    </location>
</feature>
<feature type="compositionally biased region" description="Basic residues" evidence="1">
    <location>
        <begin position="240"/>
        <end position="250"/>
    </location>
</feature>
<protein>
    <submittedName>
        <fullName evidence="2">Uncharacterized protein</fullName>
    </submittedName>
</protein>
<accession>A0AAV3NUG7</accession>
<feature type="compositionally biased region" description="Acidic residues" evidence="1">
    <location>
        <begin position="325"/>
        <end position="338"/>
    </location>
</feature>
<name>A0AAV3NUG7_LITER</name>
<dbReference type="EMBL" id="BAABME010000462">
    <property type="protein sequence ID" value="GAA0142980.1"/>
    <property type="molecule type" value="Genomic_DNA"/>
</dbReference>
<evidence type="ECO:0000256" key="1">
    <source>
        <dbReference type="SAM" id="MobiDB-lite"/>
    </source>
</evidence>